<dbReference type="Pfam" id="PF09709">
    <property type="entry name" value="Cas_Csd1"/>
    <property type="match status" value="1"/>
</dbReference>
<dbReference type="AlphaFoldDB" id="A0A923KW77"/>
<proteinExistence type="predicted"/>
<keyword evidence="2" id="KW-1185">Reference proteome</keyword>
<name>A0A923KW77_9FIRM</name>
<accession>A0A923KW77</accession>
<comment type="caution">
    <text evidence="1">The sequence shown here is derived from an EMBL/GenBank/DDBJ whole genome shotgun (WGS) entry which is preliminary data.</text>
</comment>
<dbReference type="OrthoDB" id="9778918at2"/>
<reference evidence="1" key="1">
    <citation type="submission" date="2019-10" db="EMBL/GenBank/DDBJ databases">
        <authorList>
            <person name="Ross D.E."/>
            <person name="Gulliver D."/>
        </authorList>
    </citation>
    <scope>NUCLEOTIDE SEQUENCE</scope>
    <source>
        <strain evidence="1">DER-2019</strain>
    </source>
</reference>
<dbReference type="RefSeq" id="WP_148567523.1">
    <property type="nucleotide sequence ID" value="NZ_RXYA01000010.1"/>
</dbReference>
<dbReference type="EMBL" id="WJBD01000007">
    <property type="protein sequence ID" value="MBC3888185.1"/>
    <property type="molecule type" value="Genomic_DNA"/>
</dbReference>
<evidence type="ECO:0000313" key="1">
    <source>
        <dbReference type="EMBL" id="MBC3888185.1"/>
    </source>
</evidence>
<gene>
    <name evidence="1" type="primary">cas8c</name>
    <name evidence="1" type="ORF">GH810_07675</name>
</gene>
<evidence type="ECO:0000313" key="2">
    <source>
        <dbReference type="Proteomes" id="UP000616595"/>
    </source>
</evidence>
<reference evidence="1" key="2">
    <citation type="submission" date="2020-10" db="EMBL/GenBank/DDBJ databases">
        <title>Comparative genomics of the Acetobacterium genus.</title>
        <authorList>
            <person name="Marshall C."/>
            <person name="May H."/>
            <person name="Norman S."/>
        </authorList>
    </citation>
    <scope>NUCLEOTIDE SEQUENCE</scope>
    <source>
        <strain evidence="1">DER-2019</strain>
    </source>
</reference>
<dbReference type="Proteomes" id="UP000616595">
    <property type="component" value="Unassembled WGS sequence"/>
</dbReference>
<dbReference type="CDD" id="cd09757">
    <property type="entry name" value="Cas8c_I-C"/>
    <property type="match status" value="1"/>
</dbReference>
<sequence>MILNALCDYYDLLSQQKDIDICPFGFQNIPVSYAATLSEEGELLDIISLKELNNNRSQSFKMPISMKTSSISSSPVCDNFEYIFGVGGEKGEKAIEKTKFEKAKSLHLEMFEEASSSEGIAIRKYFENWDIDKAWENDYILKHYSDKGKAFSGNVVFKFLGSKKYFHEQHEITEIWKKQNEEKLKEEGMEVAQCAISGVTAPIARLHDKFKGVDGASTMGASLVCFNKDADESYGLKQSRNSAVSEEVAFKYYTALQYMLSDREQKIQIGDATTVFWAGKIESAYTNIFKSMMNNPEAIEEDIVAEDVKTREKIKSILADGSKGIYNDTELDSNTKFFILGLSPNAGRLSVRFFYRDTFGNFCDKIKQHYDDISIYGGGSGKDHIKIWSLLNATISSKSKDKKVNPLLGGAVARSIFTGEQYPQILLNQTIIRVKAETQITQPRASIIKGYLIRKNRIQKKKEELTMYLNEKSTKPAYVLGRTFAILEMIQKNALGDSINSTIKDKYFASACANPSLVFPNLLKLTQHHLAKIEGNYWDIKLGECLSLIEGDTFPKILDMENQGRFILGYYQQNQKNYEKREVKVEAL</sequence>
<dbReference type="NCBIfam" id="TIGR01863">
    <property type="entry name" value="cas_Csd1"/>
    <property type="match status" value="1"/>
</dbReference>
<organism evidence="1 2">
    <name type="scientific">Acetobacterium paludosum</name>
    <dbReference type="NCBI Taxonomy" id="52693"/>
    <lineage>
        <taxon>Bacteria</taxon>
        <taxon>Bacillati</taxon>
        <taxon>Bacillota</taxon>
        <taxon>Clostridia</taxon>
        <taxon>Eubacteriales</taxon>
        <taxon>Eubacteriaceae</taxon>
        <taxon>Acetobacterium</taxon>
    </lineage>
</organism>
<protein>
    <submittedName>
        <fullName evidence="1">Type I-C CRISPR-associated protein Cas8c/Csd1</fullName>
    </submittedName>
</protein>
<dbReference type="InterPro" id="IPR010144">
    <property type="entry name" value="CRISPR-assoc_prot_Csd1-typ"/>
</dbReference>